<proteinExistence type="predicted"/>
<sequence>MNGLTKHTFSSSHRALSYHHTFLAWIEGHTGLCSKGTSISKPGSQLWPWEWLVPPSVSSLKALTESSQEGFCVLWYLGKLEP</sequence>
<organism evidence="1 2">
    <name type="scientific">Rubroshorea leprosula</name>
    <dbReference type="NCBI Taxonomy" id="152421"/>
    <lineage>
        <taxon>Eukaryota</taxon>
        <taxon>Viridiplantae</taxon>
        <taxon>Streptophyta</taxon>
        <taxon>Embryophyta</taxon>
        <taxon>Tracheophyta</taxon>
        <taxon>Spermatophyta</taxon>
        <taxon>Magnoliopsida</taxon>
        <taxon>eudicotyledons</taxon>
        <taxon>Gunneridae</taxon>
        <taxon>Pentapetalae</taxon>
        <taxon>rosids</taxon>
        <taxon>malvids</taxon>
        <taxon>Malvales</taxon>
        <taxon>Dipterocarpaceae</taxon>
        <taxon>Rubroshorea</taxon>
    </lineage>
</organism>
<dbReference type="AlphaFoldDB" id="A0AAV5IB24"/>
<dbReference type="Proteomes" id="UP001054252">
    <property type="component" value="Unassembled WGS sequence"/>
</dbReference>
<name>A0AAV5IB24_9ROSI</name>
<evidence type="ECO:0000313" key="1">
    <source>
        <dbReference type="EMBL" id="GKU94851.1"/>
    </source>
</evidence>
<protein>
    <submittedName>
        <fullName evidence="1">Uncharacterized protein</fullName>
    </submittedName>
</protein>
<accession>A0AAV5IB24</accession>
<comment type="caution">
    <text evidence="1">The sequence shown here is derived from an EMBL/GenBank/DDBJ whole genome shotgun (WGS) entry which is preliminary data.</text>
</comment>
<evidence type="ECO:0000313" key="2">
    <source>
        <dbReference type="Proteomes" id="UP001054252"/>
    </source>
</evidence>
<dbReference type="EMBL" id="BPVZ01000008">
    <property type="protein sequence ID" value="GKU94851.1"/>
    <property type="molecule type" value="Genomic_DNA"/>
</dbReference>
<keyword evidence="2" id="KW-1185">Reference proteome</keyword>
<reference evidence="1 2" key="1">
    <citation type="journal article" date="2021" name="Commun. Biol.">
        <title>The genome of Shorea leprosula (Dipterocarpaceae) highlights the ecological relevance of drought in aseasonal tropical rainforests.</title>
        <authorList>
            <person name="Ng K.K.S."/>
            <person name="Kobayashi M.J."/>
            <person name="Fawcett J.A."/>
            <person name="Hatakeyama M."/>
            <person name="Paape T."/>
            <person name="Ng C.H."/>
            <person name="Ang C.C."/>
            <person name="Tnah L.H."/>
            <person name="Lee C.T."/>
            <person name="Nishiyama T."/>
            <person name="Sese J."/>
            <person name="O'Brien M.J."/>
            <person name="Copetti D."/>
            <person name="Mohd Noor M.I."/>
            <person name="Ong R.C."/>
            <person name="Putra M."/>
            <person name="Sireger I.Z."/>
            <person name="Indrioko S."/>
            <person name="Kosugi Y."/>
            <person name="Izuno A."/>
            <person name="Isagi Y."/>
            <person name="Lee S.L."/>
            <person name="Shimizu K.K."/>
        </authorList>
    </citation>
    <scope>NUCLEOTIDE SEQUENCE [LARGE SCALE GENOMIC DNA]</scope>
    <source>
        <strain evidence="1">214</strain>
    </source>
</reference>
<gene>
    <name evidence="1" type="ORF">SLEP1_g8285</name>
</gene>